<sequence length="67" mass="7227">EKGNPQTEFTIDALTTLVNDVFGAGTEPVSTTLRYGLLLLLKHPEVTGMTADGEQGEFHNGNLARHC</sequence>
<proteinExistence type="inferred from homology"/>
<comment type="similarity">
    <text evidence="1">Belongs to the cytochrome P450 family.</text>
</comment>
<keyword evidence="7" id="KW-1185">Reference proteome</keyword>
<reference evidence="6" key="1">
    <citation type="submission" date="2019-04" db="EMBL/GenBank/DDBJ databases">
        <authorList>
            <person name="Alioto T."/>
            <person name="Alioto T."/>
        </authorList>
    </citation>
    <scope>NUCLEOTIDE SEQUENCE [LARGE SCALE GENOMIC DNA]</scope>
</reference>
<dbReference type="AlphaFoldDB" id="A0A5E4D917"/>
<dbReference type="GO" id="GO:0004497">
    <property type="term" value="F:monooxygenase activity"/>
    <property type="evidence" value="ECO:0007669"/>
    <property type="project" value="UniProtKB-KW"/>
</dbReference>
<dbReference type="Pfam" id="PF00067">
    <property type="entry name" value="p450"/>
    <property type="match status" value="1"/>
</dbReference>
<evidence type="ECO:0000256" key="3">
    <source>
        <dbReference type="ARBA" id="ARBA00022723"/>
    </source>
</evidence>
<keyword evidence="2" id="KW-0349">Heme</keyword>
<dbReference type="Gene3D" id="1.10.630.10">
    <property type="entry name" value="Cytochrome P450"/>
    <property type="match status" value="1"/>
</dbReference>
<dbReference type="EMBL" id="CABDUW010004975">
    <property type="protein sequence ID" value="VTJ90744.1"/>
    <property type="molecule type" value="Genomic_DNA"/>
</dbReference>
<dbReference type="GO" id="GO:0016705">
    <property type="term" value="F:oxidoreductase activity, acting on paired donors, with incorporation or reduction of molecular oxygen"/>
    <property type="evidence" value="ECO:0007669"/>
    <property type="project" value="InterPro"/>
</dbReference>
<keyword evidence="3" id="KW-0479">Metal-binding</keyword>
<protein>
    <submittedName>
        <fullName evidence="6">Uncharacterized protein</fullName>
    </submittedName>
</protein>
<evidence type="ECO:0000256" key="2">
    <source>
        <dbReference type="ARBA" id="ARBA00022617"/>
    </source>
</evidence>
<dbReference type="GO" id="GO:0005506">
    <property type="term" value="F:iron ion binding"/>
    <property type="evidence" value="ECO:0007669"/>
    <property type="project" value="InterPro"/>
</dbReference>
<dbReference type="Proteomes" id="UP000335636">
    <property type="component" value="Unassembled WGS sequence"/>
</dbReference>
<comment type="caution">
    <text evidence="6">The sequence shown here is derived from an EMBL/GenBank/DDBJ whole genome shotgun (WGS) entry which is preliminary data.</text>
</comment>
<dbReference type="InterPro" id="IPR002401">
    <property type="entry name" value="Cyt_P450_E_grp-I"/>
</dbReference>
<evidence type="ECO:0000256" key="5">
    <source>
        <dbReference type="ARBA" id="ARBA00023033"/>
    </source>
</evidence>
<dbReference type="InterPro" id="IPR001128">
    <property type="entry name" value="Cyt_P450"/>
</dbReference>
<dbReference type="PRINTS" id="PR00463">
    <property type="entry name" value="EP450I"/>
</dbReference>
<dbReference type="SUPFAM" id="SSF48264">
    <property type="entry name" value="Cytochrome P450"/>
    <property type="match status" value="1"/>
</dbReference>
<name>A0A5E4D917_MARMO</name>
<gene>
    <name evidence="6" type="ORF">MONAX_5E011449</name>
</gene>
<evidence type="ECO:0000313" key="6">
    <source>
        <dbReference type="EMBL" id="VTJ90744.1"/>
    </source>
</evidence>
<evidence type="ECO:0000256" key="1">
    <source>
        <dbReference type="ARBA" id="ARBA00010617"/>
    </source>
</evidence>
<keyword evidence="5" id="KW-0560">Oxidoreductase</keyword>
<keyword evidence="4" id="KW-0408">Iron</keyword>
<evidence type="ECO:0000313" key="7">
    <source>
        <dbReference type="Proteomes" id="UP000335636"/>
    </source>
</evidence>
<organism evidence="6 7">
    <name type="scientific">Marmota monax</name>
    <name type="common">Woodchuck</name>
    <dbReference type="NCBI Taxonomy" id="9995"/>
    <lineage>
        <taxon>Eukaryota</taxon>
        <taxon>Metazoa</taxon>
        <taxon>Chordata</taxon>
        <taxon>Craniata</taxon>
        <taxon>Vertebrata</taxon>
        <taxon>Euteleostomi</taxon>
        <taxon>Mammalia</taxon>
        <taxon>Eutheria</taxon>
        <taxon>Euarchontoglires</taxon>
        <taxon>Glires</taxon>
        <taxon>Rodentia</taxon>
        <taxon>Sciuromorpha</taxon>
        <taxon>Sciuridae</taxon>
        <taxon>Xerinae</taxon>
        <taxon>Marmotini</taxon>
        <taxon>Marmota</taxon>
    </lineage>
</organism>
<dbReference type="GO" id="GO:0020037">
    <property type="term" value="F:heme binding"/>
    <property type="evidence" value="ECO:0007669"/>
    <property type="project" value="InterPro"/>
</dbReference>
<evidence type="ECO:0000256" key="4">
    <source>
        <dbReference type="ARBA" id="ARBA00023004"/>
    </source>
</evidence>
<accession>A0A5E4D917</accession>
<keyword evidence="5" id="KW-0503">Monooxygenase</keyword>
<feature type="non-terminal residue" evidence="6">
    <location>
        <position position="1"/>
    </location>
</feature>
<dbReference type="InterPro" id="IPR036396">
    <property type="entry name" value="Cyt_P450_sf"/>
</dbReference>